<dbReference type="InterPro" id="IPR000209">
    <property type="entry name" value="Peptidase_S8/S53_dom"/>
</dbReference>
<dbReference type="GO" id="GO:0006508">
    <property type="term" value="P:proteolysis"/>
    <property type="evidence" value="ECO:0007669"/>
    <property type="project" value="UniProtKB-KW"/>
</dbReference>
<evidence type="ECO:0000259" key="8">
    <source>
        <dbReference type="Pfam" id="PF00082"/>
    </source>
</evidence>
<evidence type="ECO:0000256" key="4">
    <source>
        <dbReference type="ARBA" id="ARBA00022825"/>
    </source>
</evidence>
<keyword evidence="4 5" id="KW-0720">Serine protease</keyword>
<keyword evidence="2 5" id="KW-0645">Protease</keyword>
<dbReference type="GO" id="GO:0004252">
    <property type="term" value="F:serine-type endopeptidase activity"/>
    <property type="evidence" value="ECO:0007669"/>
    <property type="project" value="UniProtKB-UniRule"/>
</dbReference>
<dbReference type="Gene3D" id="3.40.50.200">
    <property type="entry name" value="Peptidase S8/S53 domain"/>
    <property type="match status" value="1"/>
</dbReference>
<feature type="active site" description="Charge relay system" evidence="5">
    <location>
        <position position="380"/>
    </location>
</feature>
<gene>
    <name evidence="9" type="ORF">QIS74_01109</name>
</gene>
<comment type="caution">
    <text evidence="9">The sequence shown here is derived from an EMBL/GenBank/DDBJ whole genome shotgun (WGS) entry which is preliminary data.</text>
</comment>
<feature type="chain" id="PRO_5043350813" evidence="7">
    <location>
        <begin position="20"/>
        <end position="446"/>
    </location>
</feature>
<keyword evidence="10" id="KW-1185">Reference proteome</keyword>
<dbReference type="InterPro" id="IPR050131">
    <property type="entry name" value="Peptidase_S8_subtilisin-like"/>
</dbReference>
<dbReference type="EMBL" id="JASAOK010000001">
    <property type="protein sequence ID" value="KAK6227554.1"/>
    <property type="molecule type" value="Genomic_DNA"/>
</dbReference>
<sequence length="446" mass="49142">MTPIRFVALFIALVSLCYAHLLPRQDSAEYIISAKQGTTKADADSFENALRALVGEAEINSISDEDGVPVMWRTQLKPDQLDKVKAYRAISSVAPNKRIPLDSIPDAEDTDPDAEPELGPAPFEAATVAKRASYEQTPTWRNKLYDLRVLSTPPGTKRTSPNFYYEDPAGEGITIYHIDGGLVNLAHDEFTAASGATRRIIDLDESKENTAFESKHATCSASKIVGRTTGTAKRSNLVLIRTELTNWGLFASLRAAAADISKNKLQGKAVVSMSISLQVWRWDEFNEVRDQIKEISNLDVPVVCAAGNSGKKGKVVTVDSLPALVSDMVPLIVVGSASRSLKKSWFSQQGNRVTTWAVGERVKCADYKKATRLRTDSGTSFTAPQVAGIAAYLMSHPVHKRRFRKGTVAEDMRDVIRDSSFQRVQGNDKYPPIAWNLWNHEEAQTK</sequence>
<keyword evidence="3 5" id="KW-0378">Hydrolase</keyword>
<feature type="domain" description="Peptidase S8/S53" evidence="8">
    <location>
        <begin position="201"/>
        <end position="420"/>
    </location>
</feature>
<evidence type="ECO:0000256" key="5">
    <source>
        <dbReference type="PROSITE-ProRule" id="PRU01240"/>
    </source>
</evidence>
<evidence type="ECO:0000256" key="7">
    <source>
        <dbReference type="SAM" id="SignalP"/>
    </source>
</evidence>
<evidence type="ECO:0000313" key="10">
    <source>
        <dbReference type="Proteomes" id="UP001327957"/>
    </source>
</evidence>
<dbReference type="SUPFAM" id="SSF52743">
    <property type="entry name" value="Subtilisin-like"/>
    <property type="match status" value="1"/>
</dbReference>
<evidence type="ECO:0000256" key="6">
    <source>
        <dbReference type="SAM" id="MobiDB-lite"/>
    </source>
</evidence>
<evidence type="ECO:0000256" key="3">
    <source>
        <dbReference type="ARBA" id="ARBA00022801"/>
    </source>
</evidence>
<dbReference type="InterPro" id="IPR036852">
    <property type="entry name" value="Peptidase_S8/S53_dom_sf"/>
</dbReference>
<feature type="active site" description="Charge relay system" evidence="5">
    <location>
        <position position="179"/>
    </location>
</feature>
<evidence type="ECO:0000313" key="9">
    <source>
        <dbReference type="EMBL" id="KAK6227554.1"/>
    </source>
</evidence>
<dbReference type="InterPro" id="IPR015500">
    <property type="entry name" value="Peptidase_S8_subtilisin-rel"/>
</dbReference>
<dbReference type="Proteomes" id="UP001327957">
    <property type="component" value="Unassembled WGS sequence"/>
</dbReference>
<feature type="active site" description="Charge relay system" evidence="5">
    <location>
        <position position="216"/>
    </location>
</feature>
<feature type="region of interest" description="Disordered" evidence="6">
    <location>
        <begin position="99"/>
        <end position="120"/>
    </location>
</feature>
<feature type="signal peptide" evidence="7">
    <location>
        <begin position="1"/>
        <end position="19"/>
    </location>
</feature>
<feature type="compositionally biased region" description="Acidic residues" evidence="6">
    <location>
        <begin position="105"/>
        <end position="116"/>
    </location>
</feature>
<comment type="similarity">
    <text evidence="1 5">Belongs to the peptidase S8 family.</text>
</comment>
<keyword evidence="7" id="KW-0732">Signal</keyword>
<name>A0AAV9TVA7_9PEZI</name>
<accession>A0AAV9TVA7</accession>
<protein>
    <submittedName>
        <fullName evidence="9">Alkaline serine protease</fullName>
    </submittedName>
</protein>
<dbReference type="PANTHER" id="PTHR43806:SF11">
    <property type="entry name" value="CEREVISIN-RELATED"/>
    <property type="match status" value="1"/>
</dbReference>
<reference evidence="9 10" key="1">
    <citation type="submission" date="2023-04" db="EMBL/GenBank/DDBJ databases">
        <title>Colletotrichum tabacum stain YC1 causing leaf anthracnose on Nicotiana tabacum(L.) cv.</title>
        <authorList>
            <person name="Ji Z."/>
            <person name="Wang M."/>
            <person name="Zhang J."/>
            <person name="Wang N."/>
            <person name="Zhou Z."/>
        </authorList>
    </citation>
    <scope>NUCLEOTIDE SEQUENCE [LARGE SCALE GENOMIC DNA]</scope>
    <source>
        <strain evidence="9 10">YC1</strain>
    </source>
</reference>
<dbReference type="PANTHER" id="PTHR43806">
    <property type="entry name" value="PEPTIDASE S8"/>
    <property type="match status" value="1"/>
</dbReference>
<dbReference type="PROSITE" id="PS51892">
    <property type="entry name" value="SUBTILASE"/>
    <property type="match status" value="1"/>
</dbReference>
<evidence type="ECO:0000256" key="1">
    <source>
        <dbReference type="ARBA" id="ARBA00011073"/>
    </source>
</evidence>
<organism evidence="9 10">
    <name type="scientific">Colletotrichum tabaci</name>
    <dbReference type="NCBI Taxonomy" id="1209068"/>
    <lineage>
        <taxon>Eukaryota</taxon>
        <taxon>Fungi</taxon>
        <taxon>Dikarya</taxon>
        <taxon>Ascomycota</taxon>
        <taxon>Pezizomycotina</taxon>
        <taxon>Sordariomycetes</taxon>
        <taxon>Hypocreomycetidae</taxon>
        <taxon>Glomerellales</taxon>
        <taxon>Glomerellaceae</taxon>
        <taxon>Colletotrichum</taxon>
        <taxon>Colletotrichum destructivum species complex</taxon>
    </lineage>
</organism>
<dbReference type="AlphaFoldDB" id="A0AAV9TVA7"/>
<dbReference type="Pfam" id="PF00082">
    <property type="entry name" value="Peptidase_S8"/>
    <property type="match status" value="1"/>
</dbReference>
<proteinExistence type="inferred from homology"/>
<dbReference type="PRINTS" id="PR00723">
    <property type="entry name" value="SUBTILISIN"/>
</dbReference>
<evidence type="ECO:0000256" key="2">
    <source>
        <dbReference type="ARBA" id="ARBA00022670"/>
    </source>
</evidence>